<dbReference type="PANTHER" id="PTHR24098">
    <property type="entry name" value="OUTER SEGMENT 5"/>
    <property type="match status" value="1"/>
</dbReference>
<evidence type="ECO:0000313" key="7">
    <source>
        <dbReference type="EMBL" id="KAL3098321.1"/>
    </source>
</evidence>
<evidence type="ECO:0000256" key="2">
    <source>
        <dbReference type="ARBA" id="ARBA00023069"/>
    </source>
</evidence>
<dbReference type="InterPro" id="IPR036322">
    <property type="entry name" value="WD40_repeat_dom_sf"/>
</dbReference>
<reference evidence="7 8" key="1">
    <citation type="submission" date="2024-10" db="EMBL/GenBank/DDBJ databases">
        <authorList>
            <person name="Kim D."/>
        </authorList>
    </citation>
    <scope>NUCLEOTIDE SEQUENCE [LARGE SCALE GENOMIC DNA]</scope>
    <source>
        <strain evidence="7">BH-2024</strain>
    </source>
</reference>
<dbReference type="Pfam" id="PF00400">
    <property type="entry name" value="WD40"/>
    <property type="match status" value="2"/>
</dbReference>
<evidence type="ECO:0000259" key="6">
    <source>
        <dbReference type="Pfam" id="PF23387"/>
    </source>
</evidence>
<dbReference type="InterPro" id="IPR056157">
    <property type="entry name" value="TPR_IFT80_172_dom"/>
</dbReference>
<organism evidence="7 8">
    <name type="scientific">Heterodera trifolii</name>
    <dbReference type="NCBI Taxonomy" id="157864"/>
    <lineage>
        <taxon>Eukaryota</taxon>
        <taxon>Metazoa</taxon>
        <taxon>Ecdysozoa</taxon>
        <taxon>Nematoda</taxon>
        <taxon>Chromadorea</taxon>
        <taxon>Rhabditida</taxon>
        <taxon>Tylenchina</taxon>
        <taxon>Tylenchomorpha</taxon>
        <taxon>Tylenchoidea</taxon>
        <taxon>Heteroderidae</taxon>
        <taxon>Heteroderinae</taxon>
        <taxon>Heterodera</taxon>
    </lineage>
</organism>
<gene>
    <name evidence="7" type="ORF">niasHT_021593</name>
</gene>
<evidence type="ECO:0000256" key="1">
    <source>
        <dbReference type="ARBA" id="ARBA00004138"/>
    </source>
</evidence>
<dbReference type="InterPro" id="IPR015943">
    <property type="entry name" value="WD40/YVTN_repeat-like_dom_sf"/>
</dbReference>
<dbReference type="SMART" id="SM00320">
    <property type="entry name" value="WD40"/>
    <property type="match status" value="5"/>
</dbReference>
<dbReference type="Pfam" id="PF23387">
    <property type="entry name" value="TPR_IFT80_172"/>
    <property type="match status" value="1"/>
</dbReference>
<dbReference type="Pfam" id="PF23335">
    <property type="entry name" value="Beta-prop_IFT80_2nd"/>
    <property type="match status" value="1"/>
</dbReference>
<dbReference type="Gene3D" id="1.25.40.470">
    <property type="match status" value="1"/>
</dbReference>
<comment type="caution">
    <text evidence="7">The sequence shown here is derived from an EMBL/GenBank/DDBJ whole genome shotgun (WGS) entry which is preliminary data.</text>
</comment>
<sequence>MRLRLRLSPWSFRGAVPGVVWVGADEVFSVSDDHSLCRWTVSKTEANFLSNALKDTIFPTSLSAAFPFAAGRPPFAGGLSIRSGKKQQRTSAIHSSPSAGNEFILMTASDGKIHLITPTGKIERTIEAHQGAAILARWSTSEPGGAGGFVSCGEDGLLKMWSRNGMLRSMLAQLGKPIYAMDWNGNGTKLVYSAGEECFIKQMKAQNAPTKWRAHTGLVLCLSWSAVTDLIASGGEDCRYRLWDGQGRPLWSSASHGHPLCSVSWSPSGETFAVGSYNLLRLCDKSGWSHSLERPASGTIYSLNWSADGVQLIGGCANGQILHAHVVERRIVWEQLEAVQARQKVINIRDLSSEVARERVETRDRVVRFELGFNYLVVATIKQCYIFSAKNWNAPTIVDLKEDSGPVSLIRLCEKCFLLVESSAVQVFNFEGRILSTIQIPPSAAGEPFTEQTVAIANDLIVLRDQSQHSLVHLFDPQNGRTAGDGPITHNVDVTELCVNMCGTFAERRVAFVDQKGDCFLALVNCYGATQRTAKIGSLISCLSANNLTNMLAALQDNQRLIVWTLPTVAFLDRDLLPSTQMELGNSAELGKSATIIGFIGNTVTVRRSDGCLIAHYVPPFVAGLIRCVQLAQWEQAVRICRTTNEEFLWATLAGLACIEKNYQIAEICYGQLEEMEKVLFLSELRSQNVPQLRDAKVAQFSGQRREADMLLVNAGRTFEALMLNLGTFRFDRALELATKMGRHLDTVLGYRQRYLELIGRKETDQRYLKYLSEVEIDWTHIFEKIQEDEAKANQQNNSP</sequence>
<feature type="repeat" description="WD" evidence="4">
    <location>
        <begin position="212"/>
        <end position="244"/>
    </location>
</feature>
<keyword evidence="2" id="KW-0969">Cilium</keyword>
<evidence type="ECO:0000256" key="3">
    <source>
        <dbReference type="ARBA" id="ARBA00023273"/>
    </source>
</evidence>
<evidence type="ECO:0000259" key="5">
    <source>
        <dbReference type="Pfam" id="PF23335"/>
    </source>
</evidence>
<protein>
    <recommendedName>
        <fullName evidence="9">Intraflagellar transport protein 80</fullName>
    </recommendedName>
</protein>
<dbReference type="InterPro" id="IPR056456">
    <property type="entry name" value="Beta-prop_IFT80_2nd"/>
</dbReference>
<evidence type="ECO:0008006" key="9">
    <source>
        <dbReference type="Google" id="ProtNLM"/>
    </source>
</evidence>
<dbReference type="EMBL" id="JBICBT010000825">
    <property type="protein sequence ID" value="KAL3098321.1"/>
    <property type="molecule type" value="Genomic_DNA"/>
</dbReference>
<evidence type="ECO:0000313" key="8">
    <source>
        <dbReference type="Proteomes" id="UP001620626"/>
    </source>
</evidence>
<dbReference type="PROSITE" id="PS50082">
    <property type="entry name" value="WD_REPEATS_2"/>
    <property type="match status" value="1"/>
</dbReference>
<comment type="subcellular location">
    <subcellularLocation>
        <location evidence="1">Cell projection</location>
        <location evidence="1">Cilium</location>
    </subcellularLocation>
</comment>
<dbReference type="GO" id="GO:0005929">
    <property type="term" value="C:cilium"/>
    <property type="evidence" value="ECO:0007669"/>
    <property type="project" value="UniProtKB-SubCell"/>
</dbReference>
<dbReference type="Proteomes" id="UP001620626">
    <property type="component" value="Unassembled WGS sequence"/>
</dbReference>
<dbReference type="AlphaFoldDB" id="A0ABD2K618"/>
<keyword evidence="3" id="KW-0966">Cell projection</keyword>
<dbReference type="PROSITE" id="PS50294">
    <property type="entry name" value="WD_REPEATS_REGION"/>
    <property type="match status" value="1"/>
</dbReference>
<proteinExistence type="predicted"/>
<dbReference type="InterPro" id="IPR001680">
    <property type="entry name" value="WD40_rpt"/>
</dbReference>
<keyword evidence="4" id="KW-0853">WD repeat</keyword>
<dbReference type="PANTHER" id="PTHR24098:SF0">
    <property type="entry name" value="OUTER SEGMENT 5"/>
    <property type="match status" value="1"/>
</dbReference>
<feature type="domain" description="IFT80/172/WDR35 TPR" evidence="6">
    <location>
        <begin position="649"/>
        <end position="793"/>
    </location>
</feature>
<feature type="domain" description="IFT80 second beta-propeller" evidence="5">
    <location>
        <begin position="328"/>
        <end position="621"/>
    </location>
</feature>
<evidence type="ECO:0000256" key="4">
    <source>
        <dbReference type="PROSITE-ProRule" id="PRU00221"/>
    </source>
</evidence>
<name>A0ABD2K618_9BILA</name>
<dbReference type="SUPFAM" id="SSF50978">
    <property type="entry name" value="WD40 repeat-like"/>
    <property type="match status" value="2"/>
</dbReference>
<keyword evidence="8" id="KW-1185">Reference proteome</keyword>
<dbReference type="Gene3D" id="2.130.10.10">
    <property type="entry name" value="YVTN repeat-like/Quinoprotein amine dehydrogenase"/>
    <property type="match status" value="2"/>
</dbReference>
<accession>A0ABD2K618</accession>